<evidence type="ECO:0000313" key="2">
    <source>
        <dbReference type="Proteomes" id="UP000092665"/>
    </source>
</evidence>
<dbReference type="EMBL" id="LOIC01000005">
    <property type="protein sequence ID" value="OCA56787.1"/>
    <property type="molecule type" value="Genomic_DNA"/>
</dbReference>
<comment type="caution">
    <text evidence="1">The sequence shown here is derived from an EMBL/GenBank/DDBJ whole genome shotgun (WGS) entry which is preliminary data.</text>
</comment>
<proteinExistence type="predicted"/>
<dbReference type="RefSeq" id="WP_165603258.1">
    <property type="nucleotide sequence ID" value="NZ_CAWMQN010000005.1"/>
</dbReference>
<evidence type="ECO:0000313" key="1">
    <source>
        <dbReference type="EMBL" id="OCA56787.1"/>
    </source>
</evidence>
<sequence length="58" mass="6316">MKEQSVSKKEVRFDTRGVFARMGAAVDILKKAAPDAFKCKVACCEQQGKLRGSKKAVA</sequence>
<dbReference type="AlphaFoldDB" id="A0A1B8YP25"/>
<keyword evidence="2" id="KW-1185">Reference proteome</keyword>
<accession>A0A1B8YP25</accession>
<reference evidence="2" key="1">
    <citation type="submission" date="2015-11" db="EMBL/GenBank/DDBJ databases">
        <authorList>
            <person name="Tobias N.J."/>
            <person name="Mishra B."/>
            <person name="Gupta D.K."/>
            <person name="Thines M."/>
            <person name="Stinear T.P."/>
            <person name="Bode H.B."/>
        </authorList>
    </citation>
    <scope>NUCLEOTIDE SEQUENCE [LARGE SCALE GENOMIC DNA]</scope>
    <source>
        <strain evidence="2">PB45.5</strain>
    </source>
</reference>
<gene>
    <name evidence="1" type="ORF">Phpb_00172</name>
</gene>
<protein>
    <submittedName>
        <fullName evidence="1">Uncharacterized protein</fullName>
    </submittedName>
</protein>
<name>A0A1B8YP25_9GAMM</name>
<organism evidence="1 2">
    <name type="scientific">Photorhabdus namnaonensis</name>
    <dbReference type="NCBI Taxonomy" id="1851568"/>
    <lineage>
        <taxon>Bacteria</taxon>
        <taxon>Pseudomonadati</taxon>
        <taxon>Pseudomonadota</taxon>
        <taxon>Gammaproteobacteria</taxon>
        <taxon>Enterobacterales</taxon>
        <taxon>Morganellaceae</taxon>
        <taxon>Photorhabdus</taxon>
    </lineage>
</organism>
<dbReference type="Proteomes" id="UP000092665">
    <property type="component" value="Unassembled WGS sequence"/>
</dbReference>